<sequence>MTSPSDRVVEALRSSVKETERLRRQNQQLVADRTEPIAIVGMSCRYPGGVRSPEDLWRLLIDGGDAIGGFPDDRGWDLGALREAGVDARGTQVSQEGGFLDGVSGFDAGFFGISPREVVTMDPQQRLLLETSWEAFESAGIDPASLRRSPTGVYVGTNGQDYAYLLVRDVGDATGDIGTGIAAGAVSGRVSYTLGLEGPSLTVDTACSSSLVALHLAVQALRNSECTLALAGGVNVMSTPGSLMEFSRQGGLARDGRCKAYADGADGTGWAEGIGLLVLERLSDAERNGHEVLAVIRGSAVNSDGASNGFTAPNGPAQQRAIQQALRSAGLRPADVDVVEGHGTGTPLGDPIEANALLAAYGQNRDVPLLLGSIKSNIGHTQAAAGVAGVIKMVLALRHGVVPATLHAARPSSRVNWASGAVRLATAATPLPRHDRPWRAGVSSFGISGTNAHVIVEQVSAETPAPSAPAIVPLPVSARTAAALEAQIAAVRAVDASSVDVGFSLGRRTAFPYRAALIGDAVVRGEAAVRTVGLVFSGQGSQHAGMGRGLYARFPVFRDAFDAASAHLNVDWDDLDQTGNAQPAIFAVEVALYRLLESWGVRPAILGGHSVGEITAAHVAGVLSLQDACALITARARLMAALPAGGAMIAVRADPSSVEPADGVSVAAINGPDSVVLSGTEAAVAAAASRFGRSRRLNVSHAFHSALMDPMLADFRAALAGIAFHRPATPLVSNVTGRVETDLFTDPGYWVRHVRETVRFADGIEAMRAAGVDTFVEAGPDSVLASLIDADVVVPTLRRDRDEQTAAAIAIGRLWTAGVPVDLSPWFAGGHRVTLPTYAFQHEHYWPAPAGAADVASAGLTAARHPLLSAAVALAGTDETVFTGLVPALRDTAWLELAFRAGDEVGMPHVRDLEITAALDGPAAIQVRVGAAVDGRRPITCSSRVAGGEWVRNAHGTLDDHRSGALPAGDDTAEFTVAEPGTYGVSPDLLDQLFAGDRRPIAWRDVTLHASAATTIHARITPTGDDTVEIAAVDPAGGPVLTARGVTLGARAGVAKAAGSLLRLDWVAAEPVEGPEATLVAATFASEGDDVPAETRRLAAAALATVQQWLNEESDDRLLVVTRAGDLAAAAVHGLVRSAEAENPGRFVLAETDGELPPLAGFLAAGDTEFRVRDGRVLVPRLVRADAAGAEPWTPRGTVLITGGTGGLGSELARHLAAKGVDLVLVSRRGPDAPGADRLPGRVVACDLTDRAAVDALVADIPELSAVIHTAGVLDDGVVSALTPERLDAVLAPKVDAAWNLHAATANLDAFVLFSSTSGVMGSAGQANYAAGNVFLDALAGYRRSRGLAGQSLAWPAWASGAGMTATLSDAELRRISASGMPPLTVERGLALFDAAVAVDESYLMPVSMPSSGAPMPAVPPVLRNLIRVGRRVAAAGPGGDAALAALAGQLLARRPDERQRFVTDLVRTEAAAVLGHASAAAIEARREFRDLGFDSLTAVELRNRISAVSGLRLPATMVFDHPTPAALAGRIVADLMDEHADEPATVRAVAADDPVVIVGMACRLPGGVASPDELWDLVAGGRDGITGFPEDRGWDLRSLFAAGLDRRSTSATRYGGFLHAVGDFDAGFFGVSPREALAMDPQQRLLLETSWEAVERAGIDPERLAGSRTGVFAGAGGQDYTQLVMNSREDVEGHASTGLATSVISGRISYTLGLEGPAVTVDTACSSSLVALHLAAQALRAGECDLALAGGVTVMSTPTSFSGFTRQGGLAPDGRCKAFADAADGTGWAEGVGVLVVERLSDARANGHEILAVVRGSAVNSDGASNGLTAPNGPSQQRVIRQALASGGLSAAEVDVVEGHGTGTTLGDPIEAQALLATYGRDREVPLLLGALKSNIGHTQAASGVAGVIKMVMAMRHGVVPRTLHVDRPSTHVDWSAGAVRLVTSPEPWPVVDRPWRAGVSSFGISGTNAHVIIEQAAPVELAPTTPVPGPAPLPVSARSAAGLDAQIARVRAAAGEPSDVGYSLATTRAALPHRAVLAGDTVTRGVAADHTVGVMFSGQGSQRAGMGRGLYRRFPVFAAAFDAAAAYLGDVDWDDLDQTGNAQPAIFAVEVALYRLLESWGVRPDVVGGHSVGEITAAHVAGVLSLKDACTLIAARARLMAALPAGGAMIAVQACEADVAPGDGVSIAAVNGPDAVVLSGETAAVEAAAARFARTRRLTVSHAFHSALMDPMLDAFREVARGLTFHEPTLPMVSNVTGGPVTASLVTDPDYWVRHVRGTVRFADGVAAMRGLGVDTFVEAGPDSVLASLIEADIVVPTLRRDRDEADAMLAAAAALHVNGVDIDWTPWYPGARRIALPTYAFQHERYWPRPASTGGDVTSVGQSAAHHPLLGAAVPVAGADEVILTGLLSLRVHPWLAEHETVPGATWLELALRAGDQVGCDRVERLEIGAPLALTEQSAVALQVRVGEPGDDGVRPVAVHSRADDGPWVERARGALAPDGGEPGELGPDPVEATLPDGLAGDAGYFCLHPELLSALLDPDLEPAGFAGVTLHATGASTLSATLTRRAANGYRIAAADPAGAPVLTVESVTLREPAAVSGAEAPRGSLLDLRWNAAGTAPAGRRVTLATTLDDLPGDVDLVLAPVTGDTGDVAASAHALTARALELVQRWLATDRFGDARLAFVTDGAVSTGDDDPIRDVAAAAVWGLVRAAQSEHPDRFLLVDTAAGLDSVPDDEAQFAVRDGVTLVPRLARCDARGSARWAPRGTVLITGGTGGLGSELARHLAAKGVDLVLVSRRGPDAPGADLLPGRVVACDMTDRAAVDALVAGIPELSAIVHTAGVLDDGVVTALTPQRLAAVLAPKVDAAWNLHEATRDRGLDAFVLFSSISGVMGSAGQGNYAAGNVFLDALAGYRQSRGLPAQSLAWSAWAPGAGMTATLGDSDLKRASSGMPPLTVEQGLALFDAATAVRDRPYLMPVSMSSTRVRMPGGVPAVLRDLVRGARRTAAGSAGGAATLAVLTQHLAGRRDDERTRYVADLIRTEAAGVLGHASAAAIDARREFRDLGFDSLTAVELRNRISAVTGLRLPATMVFDHPTPAGLAEHLTKQLVSEHAANQGPSLIADLDRLGAALSASEPDEVTRAAVATRLRRMLDAWRATEPGTGAVAERLGTASADDLFAFIDAELGRHGDR</sequence>
<keyword evidence="11" id="KW-1185">Reference proteome</keyword>
<dbReference type="InterPro" id="IPR036291">
    <property type="entry name" value="NAD(P)-bd_dom_sf"/>
</dbReference>
<dbReference type="FunFam" id="3.40.47.10:FF:000019">
    <property type="entry name" value="Polyketide synthase type I"/>
    <property type="match status" value="2"/>
</dbReference>
<dbReference type="SUPFAM" id="SSF53901">
    <property type="entry name" value="Thiolase-like"/>
    <property type="match status" value="2"/>
</dbReference>
<dbReference type="InterPro" id="IPR020841">
    <property type="entry name" value="PKS_Beta-ketoAc_synthase_dom"/>
</dbReference>
<comment type="caution">
    <text evidence="10">The sequence shown here is derived from an EMBL/GenBank/DDBJ whole genome shotgun (WGS) entry which is preliminary data.</text>
</comment>
<dbReference type="Pfam" id="PF08990">
    <property type="entry name" value="Docking"/>
    <property type="match status" value="1"/>
</dbReference>
<protein>
    <submittedName>
        <fullName evidence="10">Acyl transferase domain-containing protein/acyl carrier protein</fullName>
    </submittedName>
</protein>
<feature type="domain" description="Ketosynthase family 3 (KS3)" evidence="9">
    <location>
        <begin position="1553"/>
        <end position="1977"/>
    </location>
</feature>
<dbReference type="InterPro" id="IPR036736">
    <property type="entry name" value="ACP-like_sf"/>
</dbReference>
<dbReference type="PROSITE" id="PS50075">
    <property type="entry name" value="CARRIER"/>
    <property type="match status" value="2"/>
</dbReference>
<dbReference type="InterPro" id="IPR057326">
    <property type="entry name" value="KR_dom"/>
</dbReference>
<dbReference type="GO" id="GO:0031177">
    <property type="term" value="F:phosphopantetheine binding"/>
    <property type="evidence" value="ECO:0007669"/>
    <property type="project" value="InterPro"/>
</dbReference>
<dbReference type="Pfam" id="PF00698">
    <property type="entry name" value="Acyl_transf_1"/>
    <property type="match status" value="2"/>
</dbReference>
<name>A0A7W7HVA7_9ACTN</name>
<dbReference type="InterPro" id="IPR016036">
    <property type="entry name" value="Malonyl_transacylase_ACP-bd"/>
</dbReference>
<dbReference type="InterPro" id="IPR018201">
    <property type="entry name" value="Ketoacyl_synth_AS"/>
</dbReference>
<dbReference type="GO" id="GO:0004312">
    <property type="term" value="F:fatty acid synthase activity"/>
    <property type="evidence" value="ECO:0007669"/>
    <property type="project" value="TreeGrafter"/>
</dbReference>
<dbReference type="Pfam" id="PF02801">
    <property type="entry name" value="Ketoacyl-synt_C"/>
    <property type="match status" value="2"/>
</dbReference>
<dbReference type="SUPFAM" id="SSF55048">
    <property type="entry name" value="Probable ACP-binding domain of malonyl-CoA ACP transacylase"/>
    <property type="match status" value="2"/>
</dbReference>
<dbReference type="Pfam" id="PF16197">
    <property type="entry name" value="KAsynt_C_assoc"/>
    <property type="match status" value="2"/>
</dbReference>
<dbReference type="SUPFAM" id="SSF47336">
    <property type="entry name" value="ACP-like"/>
    <property type="match status" value="2"/>
</dbReference>
<evidence type="ECO:0000256" key="4">
    <source>
        <dbReference type="ARBA" id="ARBA00022679"/>
    </source>
</evidence>
<keyword evidence="2" id="KW-0596">Phosphopantetheine</keyword>
<dbReference type="SUPFAM" id="SSF52151">
    <property type="entry name" value="FabD/lysophospholipase-like"/>
    <property type="match status" value="2"/>
</dbReference>
<dbReference type="Pfam" id="PF00109">
    <property type="entry name" value="ketoacyl-synt"/>
    <property type="match status" value="2"/>
</dbReference>
<dbReference type="SMART" id="SM00823">
    <property type="entry name" value="PKS_PP"/>
    <property type="match status" value="2"/>
</dbReference>
<dbReference type="InterPro" id="IPR001227">
    <property type="entry name" value="Ac_transferase_dom_sf"/>
</dbReference>
<dbReference type="SMART" id="SM00822">
    <property type="entry name" value="PKS_KR"/>
    <property type="match status" value="2"/>
</dbReference>
<dbReference type="InterPro" id="IPR014031">
    <property type="entry name" value="Ketoacyl_synth_C"/>
</dbReference>
<evidence type="ECO:0000259" key="9">
    <source>
        <dbReference type="PROSITE" id="PS52004"/>
    </source>
</evidence>
<dbReference type="SUPFAM" id="SSF51735">
    <property type="entry name" value="NAD(P)-binding Rossmann-fold domains"/>
    <property type="match status" value="4"/>
</dbReference>
<dbReference type="Gene3D" id="3.30.70.3290">
    <property type="match status" value="2"/>
</dbReference>
<dbReference type="PROSITE" id="PS52004">
    <property type="entry name" value="KS3_2"/>
    <property type="match status" value="2"/>
</dbReference>
<evidence type="ECO:0000256" key="3">
    <source>
        <dbReference type="ARBA" id="ARBA00022553"/>
    </source>
</evidence>
<dbReference type="InterPro" id="IPR016035">
    <property type="entry name" value="Acyl_Trfase/lysoPLipase"/>
</dbReference>
<evidence type="ECO:0000259" key="8">
    <source>
        <dbReference type="PROSITE" id="PS50075"/>
    </source>
</evidence>
<dbReference type="Gene3D" id="3.40.366.10">
    <property type="entry name" value="Malonyl-Coenzyme A Acyl Carrier Protein, domain 2"/>
    <property type="match status" value="2"/>
</dbReference>
<dbReference type="Gene3D" id="3.40.47.10">
    <property type="match status" value="2"/>
</dbReference>
<organism evidence="10 11">
    <name type="scientific">Actinoplanes digitatis</name>
    <dbReference type="NCBI Taxonomy" id="1868"/>
    <lineage>
        <taxon>Bacteria</taxon>
        <taxon>Bacillati</taxon>
        <taxon>Actinomycetota</taxon>
        <taxon>Actinomycetes</taxon>
        <taxon>Micromonosporales</taxon>
        <taxon>Micromonosporaceae</taxon>
        <taxon>Actinoplanes</taxon>
    </lineage>
</organism>
<dbReference type="EMBL" id="JACHNH010000001">
    <property type="protein sequence ID" value="MBB4761443.1"/>
    <property type="molecule type" value="Genomic_DNA"/>
</dbReference>
<dbReference type="SMART" id="SM01294">
    <property type="entry name" value="PKS_PP_betabranch"/>
    <property type="match status" value="2"/>
</dbReference>
<dbReference type="Gene3D" id="1.10.1200.10">
    <property type="entry name" value="ACP-like"/>
    <property type="match status" value="2"/>
</dbReference>
<dbReference type="InterPro" id="IPR014043">
    <property type="entry name" value="Acyl_transferase_dom"/>
</dbReference>
<dbReference type="PROSITE" id="PS00012">
    <property type="entry name" value="PHOSPHOPANTETHEINE"/>
    <property type="match status" value="2"/>
</dbReference>
<dbReference type="Pfam" id="PF00550">
    <property type="entry name" value="PP-binding"/>
    <property type="match status" value="2"/>
</dbReference>
<evidence type="ECO:0000256" key="6">
    <source>
        <dbReference type="ARBA" id="ARBA00023268"/>
    </source>
</evidence>
<dbReference type="PANTHER" id="PTHR43775:SF51">
    <property type="entry name" value="INACTIVE PHENOLPHTHIOCEROL SYNTHESIS POLYKETIDE SYNTHASE TYPE I PKS1-RELATED"/>
    <property type="match status" value="1"/>
</dbReference>
<dbReference type="Gene3D" id="3.40.50.720">
    <property type="entry name" value="NAD(P)-binding Rossmann-like Domain"/>
    <property type="match status" value="2"/>
</dbReference>
<dbReference type="InterPro" id="IPR009081">
    <property type="entry name" value="PP-bd_ACP"/>
</dbReference>
<dbReference type="RefSeq" id="WP_184991848.1">
    <property type="nucleotide sequence ID" value="NZ_JACHNH010000001.1"/>
</dbReference>
<dbReference type="InterPro" id="IPR006162">
    <property type="entry name" value="Ppantetheine_attach_site"/>
</dbReference>
<dbReference type="InterPro" id="IPR015083">
    <property type="entry name" value="NorB/c/GfsB-D-like_docking"/>
</dbReference>
<dbReference type="GO" id="GO:0033068">
    <property type="term" value="P:macrolide biosynthetic process"/>
    <property type="evidence" value="ECO:0007669"/>
    <property type="project" value="UniProtKB-ARBA"/>
</dbReference>
<evidence type="ECO:0000256" key="2">
    <source>
        <dbReference type="ARBA" id="ARBA00022450"/>
    </source>
</evidence>
<dbReference type="InterPro" id="IPR020806">
    <property type="entry name" value="PKS_PP-bd"/>
</dbReference>
<dbReference type="InterPro" id="IPR049552">
    <property type="entry name" value="PKS_DH_N"/>
</dbReference>
<dbReference type="PANTHER" id="PTHR43775">
    <property type="entry name" value="FATTY ACID SYNTHASE"/>
    <property type="match status" value="1"/>
</dbReference>
<evidence type="ECO:0000256" key="7">
    <source>
        <dbReference type="ARBA" id="ARBA00023315"/>
    </source>
</evidence>
<evidence type="ECO:0000256" key="1">
    <source>
        <dbReference type="ARBA" id="ARBA00001957"/>
    </source>
</evidence>
<keyword evidence="5" id="KW-0045">Antibiotic biosynthesis</keyword>
<keyword evidence="4 10" id="KW-0808">Transferase</keyword>
<dbReference type="Pfam" id="PF08659">
    <property type="entry name" value="KR"/>
    <property type="match status" value="2"/>
</dbReference>
<dbReference type="InterPro" id="IPR014030">
    <property type="entry name" value="Ketoacyl_synth_N"/>
</dbReference>
<dbReference type="Pfam" id="PF21089">
    <property type="entry name" value="PKS_DH_N"/>
    <property type="match status" value="1"/>
</dbReference>
<dbReference type="PROSITE" id="PS00606">
    <property type="entry name" value="KS3_1"/>
    <property type="match status" value="2"/>
</dbReference>
<evidence type="ECO:0000313" key="11">
    <source>
        <dbReference type="Proteomes" id="UP000578112"/>
    </source>
</evidence>
<evidence type="ECO:0000256" key="5">
    <source>
        <dbReference type="ARBA" id="ARBA00023194"/>
    </source>
</evidence>
<dbReference type="SMART" id="SM00825">
    <property type="entry name" value="PKS_KS"/>
    <property type="match status" value="2"/>
</dbReference>
<dbReference type="InterPro" id="IPR032821">
    <property type="entry name" value="PKS_assoc"/>
</dbReference>
<keyword evidence="6" id="KW-0511">Multifunctional enzyme</keyword>
<dbReference type="SMART" id="SM00827">
    <property type="entry name" value="PKS_AT"/>
    <property type="match status" value="2"/>
</dbReference>
<dbReference type="InterPro" id="IPR013968">
    <property type="entry name" value="PKS_KR"/>
</dbReference>
<dbReference type="CDD" id="cd08956">
    <property type="entry name" value="KR_3_FAS_SDR_x"/>
    <property type="match status" value="2"/>
</dbReference>
<reference evidence="10 11" key="1">
    <citation type="submission" date="2020-08" db="EMBL/GenBank/DDBJ databases">
        <title>Sequencing the genomes of 1000 actinobacteria strains.</title>
        <authorList>
            <person name="Klenk H.-P."/>
        </authorList>
    </citation>
    <scope>NUCLEOTIDE SEQUENCE [LARGE SCALE GENOMIC DNA]</scope>
    <source>
        <strain evidence="10 11">DSM 43149</strain>
    </source>
</reference>
<dbReference type="InterPro" id="IPR042104">
    <property type="entry name" value="PKS_dehydratase_sf"/>
</dbReference>
<dbReference type="Gene3D" id="3.10.129.110">
    <property type="entry name" value="Polyketide synthase dehydratase"/>
    <property type="match status" value="3"/>
</dbReference>
<dbReference type="CDD" id="cd00833">
    <property type="entry name" value="PKS"/>
    <property type="match status" value="2"/>
</dbReference>
<dbReference type="Pfam" id="PF22953">
    <property type="entry name" value="SpnB_Rossmann"/>
    <property type="match status" value="1"/>
</dbReference>
<comment type="cofactor">
    <cofactor evidence="1">
        <name>pantetheine 4'-phosphate</name>
        <dbReference type="ChEBI" id="CHEBI:47942"/>
    </cofactor>
</comment>
<accession>A0A7W7HVA7</accession>
<dbReference type="InterPro" id="IPR020807">
    <property type="entry name" value="PKS_DH"/>
</dbReference>
<keyword evidence="7" id="KW-0012">Acyltransferase</keyword>
<dbReference type="Proteomes" id="UP000578112">
    <property type="component" value="Unassembled WGS sequence"/>
</dbReference>
<dbReference type="GO" id="GO:0004315">
    <property type="term" value="F:3-oxoacyl-[acyl-carrier-protein] synthase activity"/>
    <property type="evidence" value="ECO:0007669"/>
    <property type="project" value="InterPro"/>
</dbReference>
<feature type="domain" description="Carrier" evidence="8">
    <location>
        <begin position="1461"/>
        <end position="1536"/>
    </location>
</feature>
<dbReference type="SMART" id="SM00826">
    <property type="entry name" value="PKS_DH"/>
    <property type="match status" value="2"/>
</dbReference>
<keyword evidence="3" id="KW-0597">Phosphoprotein</keyword>
<dbReference type="InterPro" id="IPR050091">
    <property type="entry name" value="PKS_NRPS_Biosynth_Enz"/>
</dbReference>
<dbReference type="InterPro" id="IPR016039">
    <property type="entry name" value="Thiolase-like"/>
</dbReference>
<feature type="domain" description="Carrier" evidence="8">
    <location>
        <begin position="3032"/>
        <end position="3110"/>
    </location>
</feature>
<dbReference type="GO" id="GO:0006633">
    <property type="term" value="P:fatty acid biosynthetic process"/>
    <property type="evidence" value="ECO:0007669"/>
    <property type="project" value="InterPro"/>
</dbReference>
<gene>
    <name evidence="10" type="ORF">BJ971_001999</name>
</gene>
<dbReference type="FunFam" id="1.10.1200.10:FF:000007">
    <property type="entry name" value="Probable polyketide synthase pks17"/>
    <property type="match status" value="2"/>
</dbReference>
<proteinExistence type="predicted"/>
<feature type="domain" description="Ketosynthase family 3 (KS3)" evidence="9">
    <location>
        <begin position="34"/>
        <end position="458"/>
    </location>
</feature>
<evidence type="ECO:0000313" key="10">
    <source>
        <dbReference type="EMBL" id="MBB4761443.1"/>
    </source>
</evidence>
<dbReference type="InterPro" id="IPR055123">
    <property type="entry name" value="SpnB-like_Rossmann"/>
</dbReference>